<dbReference type="GO" id="GO:0003676">
    <property type="term" value="F:nucleic acid binding"/>
    <property type="evidence" value="ECO:0007669"/>
    <property type="project" value="InterPro"/>
</dbReference>
<dbReference type="Proteomes" id="UP000499080">
    <property type="component" value="Unassembled WGS sequence"/>
</dbReference>
<evidence type="ECO:0000313" key="1">
    <source>
        <dbReference type="EMBL" id="GBM99370.1"/>
    </source>
</evidence>
<keyword evidence="2" id="KW-1185">Reference proteome</keyword>
<protein>
    <recommendedName>
        <fullName evidence="3">Tc1-like transposase DDE domain-containing protein</fullName>
    </recommendedName>
</protein>
<dbReference type="OrthoDB" id="8010911at2759"/>
<reference evidence="1 2" key="1">
    <citation type="journal article" date="2019" name="Sci. Rep.">
        <title>Orb-weaving spider Araneus ventricosus genome elucidates the spidroin gene catalogue.</title>
        <authorList>
            <person name="Kono N."/>
            <person name="Nakamura H."/>
            <person name="Ohtoshi R."/>
            <person name="Moran D.A.P."/>
            <person name="Shinohara A."/>
            <person name="Yoshida Y."/>
            <person name="Fujiwara M."/>
            <person name="Mori M."/>
            <person name="Tomita M."/>
            <person name="Arakawa K."/>
        </authorList>
    </citation>
    <scope>NUCLEOTIDE SEQUENCE [LARGE SCALE GENOMIC DNA]</scope>
</reference>
<dbReference type="AlphaFoldDB" id="A0A4Y2KAE1"/>
<dbReference type="EMBL" id="BGPR01004410">
    <property type="protein sequence ID" value="GBM99370.1"/>
    <property type="molecule type" value="Genomic_DNA"/>
</dbReference>
<dbReference type="Gene3D" id="3.30.420.10">
    <property type="entry name" value="Ribonuclease H-like superfamily/Ribonuclease H"/>
    <property type="match status" value="1"/>
</dbReference>
<comment type="caution">
    <text evidence="1">The sequence shown here is derived from an EMBL/GenBank/DDBJ whole genome shotgun (WGS) entry which is preliminary data.</text>
</comment>
<organism evidence="1 2">
    <name type="scientific">Araneus ventricosus</name>
    <name type="common">Orbweaver spider</name>
    <name type="synonym">Epeira ventricosa</name>
    <dbReference type="NCBI Taxonomy" id="182803"/>
    <lineage>
        <taxon>Eukaryota</taxon>
        <taxon>Metazoa</taxon>
        <taxon>Ecdysozoa</taxon>
        <taxon>Arthropoda</taxon>
        <taxon>Chelicerata</taxon>
        <taxon>Arachnida</taxon>
        <taxon>Araneae</taxon>
        <taxon>Araneomorphae</taxon>
        <taxon>Entelegynae</taxon>
        <taxon>Araneoidea</taxon>
        <taxon>Araneidae</taxon>
        <taxon>Araneus</taxon>
    </lineage>
</organism>
<sequence>MVYYILLSIFYIELIFKIYVIRTKYCKIDVNRTKHCKIDVNRTKHCKIDVNIAIPQPSPKVTAWVAVCSRGIIGPFSIQETISSEPYITILEQFGSTQLALEDRPGIERFMQDGARPHRTEKPFRFLDEFFGNRVIAFDYPKFTVQEWISLHIRPI</sequence>
<gene>
    <name evidence="1" type="ORF">AVEN_243056_1</name>
</gene>
<accession>A0A4Y2KAE1</accession>
<evidence type="ECO:0008006" key="3">
    <source>
        <dbReference type="Google" id="ProtNLM"/>
    </source>
</evidence>
<proteinExistence type="predicted"/>
<dbReference type="InterPro" id="IPR036397">
    <property type="entry name" value="RNaseH_sf"/>
</dbReference>
<evidence type="ECO:0000313" key="2">
    <source>
        <dbReference type="Proteomes" id="UP000499080"/>
    </source>
</evidence>
<name>A0A4Y2KAE1_ARAVE</name>